<dbReference type="RefSeq" id="WP_198048716.1">
    <property type="nucleotide sequence ID" value="NZ_BJYM01000008.1"/>
</dbReference>
<dbReference type="AlphaFoldDB" id="A0A511ZJF5"/>
<sequence length="80" mass="9168">MDNKPKPVVIEFPLRGEWNAPTTPAKKVPSHGTNRMGLQYAFDFLQLNWKHSLKLYSCGYQESIETEELQSLSDPLLDAF</sequence>
<dbReference type="Proteomes" id="UP000321558">
    <property type="component" value="Unassembled WGS sequence"/>
</dbReference>
<reference evidence="1 2" key="1">
    <citation type="submission" date="2019-07" db="EMBL/GenBank/DDBJ databases">
        <title>Whole genome shotgun sequence of Oceanobacillus sojae NBRC 105379.</title>
        <authorList>
            <person name="Hosoyama A."/>
            <person name="Uohara A."/>
            <person name="Ohji S."/>
            <person name="Ichikawa N."/>
        </authorList>
    </citation>
    <scope>NUCLEOTIDE SEQUENCE [LARGE SCALE GENOMIC DNA]</scope>
    <source>
        <strain evidence="1 2">NBRC 105379</strain>
    </source>
</reference>
<evidence type="ECO:0000313" key="2">
    <source>
        <dbReference type="Proteomes" id="UP000321558"/>
    </source>
</evidence>
<accession>A0A511ZJF5</accession>
<gene>
    <name evidence="1" type="ORF">OSO01_23200</name>
</gene>
<proteinExistence type="predicted"/>
<name>A0A511ZJF5_9BACI</name>
<organism evidence="1 2">
    <name type="scientific">Oceanobacillus sojae</name>
    <dbReference type="NCBI Taxonomy" id="582851"/>
    <lineage>
        <taxon>Bacteria</taxon>
        <taxon>Bacillati</taxon>
        <taxon>Bacillota</taxon>
        <taxon>Bacilli</taxon>
        <taxon>Bacillales</taxon>
        <taxon>Bacillaceae</taxon>
        <taxon>Oceanobacillus</taxon>
    </lineage>
</organism>
<protein>
    <submittedName>
        <fullName evidence="1">Uncharacterized protein</fullName>
    </submittedName>
</protein>
<keyword evidence="2" id="KW-1185">Reference proteome</keyword>
<dbReference type="EMBL" id="BJYM01000008">
    <property type="protein sequence ID" value="GEN87581.1"/>
    <property type="molecule type" value="Genomic_DNA"/>
</dbReference>
<comment type="caution">
    <text evidence="1">The sequence shown here is derived from an EMBL/GenBank/DDBJ whole genome shotgun (WGS) entry which is preliminary data.</text>
</comment>
<evidence type="ECO:0000313" key="1">
    <source>
        <dbReference type="EMBL" id="GEN87581.1"/>
    </source>
</evidence>